<reference evidence="3" key="1">
    <citation type="submission" date="2021-12" db="EMBL/GenBank/DDBJ databases">
        <authorList>
            <person name="King R."/>
        </authorList>
    </citation>
    <scope>NUCLEOTIDE SEQUENCE</scope>
</reference>
<evidence type="ECO:0000313" key="4">
    <source>
        <dbReference type="Proteomes" id="UP001154078"/>
    </source>
</evidence>
<keyword evidence="4" id="KW-1185">Reference proteome</keyword>
<accession>A0A9P0FIX2</accession>
<dbReference type="PANTHER" id="PTHR45828:SF33">
    <property type="entry name" value="DOMON DOMAIN-CONTAINING PROTEIN"/>
    <property type="match status" value="1"/>
</dbReference>
<feature type="signal peptide" evidence="1">
    <location>
        <begin position="1"/>
        <end position="18"/>
    </location>
</feature>
<name>A0A9P0FIX2_BRAAE</name>
<dbReference type="EMBL" id="OV121136">
    <property type="protein sequence ID" value="CAH0558323.1"/>
    <property type="molecule type" value="Genomic_DNA"/>
</dbReference>
<dbReference type="InterPro" id="IPR002861">
    <property type="entry name" value="Reeler_dom"/>
</dbReference>
<dbReference type="InterPro" id="IPR042307">
    <property type="entry name" value="Reeler_sf"/>
</dbReference>
<sequence>MLKHIFIAFATLLAISWAFPTGAPPTVCDSMLPGHNESLPQAVPLKQKFTVSNSEVKAEEDVKIVVSGPDFKGFMVEVRAKDQNKAVGQFVDVDAKISQTIDCHGNKDSAITHVDKEPKKEVTLTWKAPKEQGEYIVWGTIVESYEVFWAKEKVATLTVI</sequence>
<dbReference type="CDD" id="cd08544">
    <property type="entry name" value="Reeler"/>
    <property type="match status" value="1"/>
</dbReference>
<feature type="domain" description="Reelin" evidence="2">
    <location>
        <begin position="28"/>
        <end position="150"/>
    </location>
</feature>
<dbReference type="InterPro" id="IPR051237">
    <property type="entry name" value="Ferric-chelate_Red/DefProt"/>
</dbReference>
<evidence type="ECO:0000259" key="2">
    <source>
        <dbReference type="Pfam" id="PF02014"/>
    </source>
</evidence>
<dbReference type="PANTHER" id="PTHR45828">
    <property type="entry name" value="CYTOCHROME B561/FERRIC REDUCTASE TRANSMEMBRANE"/>
    <property type="match status" value="1"/>
</dbReference>
<gene>
    <name evidence="3" type="ORF">MELIAE_LOCUS8813</name>
</gene>
<dbReference type="OrthoDB" id="6418377at2759"/>
<dbReference type="Gene3D" id="2.60.40.4060">
    <property type="entry name" value="Reeler domain"/>
    <property type="match status" value="1"/>
</dbReference>
<evidence type="ECO:0000313" key="3">
    <source>
        <dbReference type="EMBL" id="CAH0558323.1"/>
    </source>
</evidence>
<dbReference type="GO" id="GO:0016020">
    <property type="term" value="C:membrane"/>
    <property type="evidence" value="ECO:0007669"/>
    <property type="project" value="TreeGrafter"/>
</dbReference>
<keyword evidence="1" id="KW-0732">Signal</keyword>
<proteinExistence type="predicted"/>
<evidence type="ECO:0000256" key="1">
    <source>
        <dbReference type="SAM" id="SignalP"/>
    </source>
</evidence>
<dbReference type="Pfam" id="PF02014">
    <property type="entry name" value="Reeler"/>
    <property type="match status" value="1"/>
</dbReference>
<dbReference type="Proteomes" id="UP001154078">
    <property type="component" value="Chromosome 5"/>
</dbReference>
<feature type="chain" id="PRO_5040220992" description="Reelin domain-containing protein" evidence="1">
    <location>
        <begin position="19"/>
        <end position="160"/>
    </location>
</feature>
<organism evidence="3 4">
    <name type="scientific">Brassicogethes aeneus</name>
    <name type="common">Rape pollen beetle</name>
    <name type="synonym">Meligethes aeneus</name>
    <dbReference type="NCBI Taxonomy" id="1431903"/>
    <lineage>
        <taxon>Eukaryota</taxon>
        <taxon>Metazoa</taxon>
        <taxon>Ecdysozoa</taxon>
        <taxon>Arthropoda</taxon>
        <taxon>Hexapoda</taxon>
        <taxon>Insecta</taxon>
        <taxon>Pterygota</taxon>
        <taxon>Neoptera</taxon>
        <taxon>Endopterygota</taxon>
        <taxon>Coleoptera</taxon>
        <taxon>Polyphaga</taxon>
        <taxon>Cucujiformia</taxon>
        <taxon>Nitidulidae</taxon>
        <taxon>Meligethinae</taxon>
        <taxon>Brassicogethes</taxon>
    </lineage>
</organism>
<dbReference type="AlphaFoldDB" id="A0A9P0FIX2"/>
<protein>
    <recommendedName>
        <fullName evidence="2">Reelin domain-containing protein</fullName>
    </recommendedName>
</protein>